<dbReference type="EMBL" id="BAABAK010000003">
    <property type="protein sequence ID" value="GAA3956339.1"/>
    <property type="molecule type" value="Genomic_DNA"/>
</dbReference>
<dbReference type="InterPro" id="IPR001296">
    <property type="entry name" value="Glyco_trans_1"/>
</dbReference>
<dbReference type="Proteomes" id="UP001501081">
    <property type="component" value="Unassembled WGS sequence"/>
</dbReference>
<sequence length="396" mass="45802">MKKLAIITTHPIQYHFPVFQLLAKQCRLKVFYTWGIAGVDPKYDPDFRKEIIWDLPFLEDYDYELLENIAPDPGSHHGKGIVNPDIIKKIDAFTPDAILVYGYIYHSHLQVMRHFKGKIPIWFRGDSTLLNNLPLYKKIIKNIYLRWIYNQVDIAFYVGLNNKAYFKQFGLKEEQLVFAPHAIDNDRFAIHHNAEAAELRKKLNIPQQELVFLFAGKLEPNKNPKLLLKEFTSAVEENRNQPEGFISNIRKAHLLFVGNGVLEDKLKSQVGNLNSQVHFLEFQNQTQMPIVYQACDIFCLPSMNETWGLAVNEAMAAGKAIIVSDQVGCAIDLVKPGINGFIFKLKKSKELRELMSYFIKNPRESMMLGEKSREIISSWCFNQQVNTLIRELNKIR</sequence>
<dbReference type="InterPro" id="IPR050194">
    <property type="entry name" value="Glycosyltransferase_grp1"/>
</dbReference>
<protein>
    <recommendedName>
        <fullName evidence="1">Glycosyl transferase family 1 domain-containing protein</fullName>
    </recommendedName>
</protein>
<feature type="domain" description="Glycosyl transferase family 1" evidence="1">
    <location>
        <begin position="198"/>
        <end position="374"/>
    </location>
</feature>
<dbReference type="CDD" id="cd03801">
    <property type="entry name" value="GT4_PimA-like"/>
    <property type="match status" value="1"/>
</dbReference>
<name>A0ABP7NY33_9SPHI</name>
<gene>
    <name evidence="2" type="ORF">GCM10022246_07860</name>
</gene>
<dbReference type="RefSeq" id="WP_344765111.1">
    <property type="nucleotide sequence ID" value="NZ_BAABAK010000003.1"/>
</dbReference>
<organism evidence="2 3">
    <name type="scientific">Pedobacter ginsengiterrae</name>
    <dbReference type="NCBI Taxonomy" id="871696"/>
    <lineage>
        <taxon>Bacteria</taxon>
        <taxon>Pseudomonadati</taxon>
        <taxon>Bacteroidota</taxon>
        <taxon>Sphingobacteriia</taxon>
        <taxon>Sphingobacteriales</taxon>
        <taxon>Sphingobacteriaceae</taxon>
        <taxon>Pedobacter</taxon>
    </lineage>
</organism>
<reference evidence="3" key="1">
    <citation type="journal article" date="2019" name="Int. J. Syst. Evol. Microbiol.">
        <title>The Global Catalogue of Microorganisms (GCM) 10K type strain sequencing project: providing services to taxonomists for standard genome sequencing and annotation.</title>
        <authorList>
            <consortium name="The Broad Institute Genomics Platform"/>
            <consortium name="The Broad Institute Genome Sequencing Center for Infectious Disease"/>
            <person name="Wu L."/>
            <person name="Ma J."/>
        </authorList>
    </citation>
    <scope>NUCLEOTIDE SEQUENCE [LARGE SCALE GENOMIC DNA]</scope>
    <source>
        <strain evidence="3">JCM 17338</strain>
    </source>
</reference>
<accession>A0ABP7NY33</accession>
<dbReference type="SUPFAM" id="SSF53756">
    <property type="entry name" value="UDP-Glycosyltransferase/glycogen phosphorylase"/>
    <property type="match status" value="1"/>
</dbReference>
<proteinExistence type="predicted"/>
<evidence type="ECO:0000313" key="2">
    <source>
        <dbReference type="EMBL" id="GAA3956339.1"/>
    </source>
</evidence>
<evidence type="ECO:0000313" key="3">
    <source>
        <dbReference type="Proteomes" id="UP001501081"/>
    </source>
</evidence>
<dbReference type="Pfam" id="PF00534">
    <property type="entry name" value="Glycos_transf_1"/>
    <property type="match status" value="1"/>
</dbReference>
<dbReference type="PANTHER" id="PTHR45947">
    <property type="entry name" value="SULFOQUINOVOSYL TRANSFERASE SQD2"/>
    <property type="match status" value="1"/>
</dbReference>
<dbReference type="Gene3D" id="3.40.50.2000">
    <property type="entry name" value="Glycogen Phosphorylase B"/>
    <property type="match status" value="2"/>
</dbReference>
<keyword evidence="3" id="KW-1185">Reference proteome</keyword>
<dbReference type="PANTHER" id="PTHR45947:SF3">
    <property type="entry name" value="SULFOQUINOVOSYL TRANSFERASE SQD2"/>
    <property type="match status" value="1"/>
</dbReference>
<comment type="caution">
    <text evidence="2">The sequence shown here is derived from an EMBL/GenBank/DDBJ whole genome shotgun (WGS) entry which is preliminary data.</text>
</comment>
<evidence type="ECO:0000259" key="1">
    <source>
        <dbReference type="Pfam" id="PF00534"/>
    </source>
</evidence>